<dbReference type="Gene3D" id="2.30.29.50">
    <property type="entry name" value="Bacterial Pleckstrin homology domain"/>
    <property type="match status" value="1"/>
</dbReference>
<sequence>MGLFAATEIDTDEVARRYRALLLDGEEVLIAFKTLRDIAFLTDRRLCLVNIQGWTGKKIAIQSIPYRSIVRFSLETAGTFDLEADMVFWLSGGATPLEIKIGRGSNLTMIQQVLARGVLGRG</sequence>
<protein>
    <submittedName>
        <fullName evidence="2">PH domain-containing protein</fullName>
    </submittedName>
</protein>
<dbReference type="Pfam" id="PF08000">
    <property type="entry name" value="bPH_1"/>
    <property type="match status" value="1"/>
</dbReference>
<dbReference type="InterPro" id="IPR012544">
    <property type="entry name" value="PHb"/>
</dbReference>
<dbReference type="EMBL" id="BAABBQ010000001">
    <property type="protein sequence ID" value="GAA4016811.1"/>
    <property type="molecule type" value="Genomic_DNA"/>
</dbReference>
<name>A0ABP7SUT3_9SPHN</name>
<feature type="domain" description="Bacterial Pleckstrin homology" evidence="1">
    <location>
        <begin position="3"/>
        <end position="116"/>
    </location>
</feature>
<evidence type="ECO:0000259" key="1">
    <source>
        <dbReference type="Pfam" id="PF08000"/>
    </source>
</evidence>
<evidence type="ECO:0000313" key="2">
    <source>
        <dbReference type="EMBL" id="GAA4016811.1"/>
    </source>
</evidence>
<dbReference type="RefSeq" id="WP_344706754.1">
    <property type="nucleotide sequence ID" value="NZ_BAABBQ010000001.1"/>
</dbReference>
<gene>
    <name evidence="2" type="ORF">GCM10022280_14870</name>
</gene>
<accession>A0ABP7SUT3</accession>
<dbReference type="CDD" id="cd13225">
    <property type="entry name" value="PH-like_bacteria"/>
    <property type="match status" value="1"/>
</dbReference>
<evidence type="ECO:0000313" key="3">
    <source>
        <dbReference type="Proteomes" id="UP001500235"/>
    </source>
</evidence>
<dbReference type="InterPro" id="IPR037063">
    <property type="entry name" value="PHb_sf"/>
</dbReference>
<dbReference type="PANTHER" id="PTHR35796:SF3">
    <property type="entry name" value="BHLH DOMAIN-CONTAINING PROTEIN"/>
    <property type="match status" value="1"/>
</dbReference>
<proteinExistence type="predicted"/>
<dbReference type="PANTHER" id="PTHR35796">
    <property type="entry name" value="HYPOTHETICAL CYTOSOLIC PROTEIN"/>
    <property type="match status" value="1"/>
</dbReference>
<comment type="caution">
    <text evidence="2">The sequence shown here is derived from an EMBL/GenBank/DDBJ whole genome shotgun (WGS) entry which is preliminary data.</text>
</comment>
<dbReference type="Proteomes" id="UP001500235">
    <property type="component" value="Unassembled WGS sequence"/>
</dbReference>
<dbReference type="SUPFAM" id="SSF50729">
    <property type="entry name" value="PH domain-like"/>
    <property type="match status" value="1"/>
</dbReference>
<reference evidence="3" key="1">
    <citation type="journal article" date="2019" name="Int. J. Syst. Evol. Microbiol.">
        <title>The Global Catalogue of Microorganisms (GCM) 10K type strain sequencing project: providing services to taxonomists for standard genome sequencing and annotation.</title>
        <authorList>
            <consortium name="The Broad Institute Genomics Platform"/>
            <consortium name="The Broad Institute Genome Sequencing Center for Infectious Disease"/>
            <person name="Wu L."/>
            <person name="Ma J."/>
        </authorList>
    </citation>
    <scope>NUCLEOTIDE SEQUENCE [LARGE SCALE GENOMIC DNA]</scope>
    <source>
        <strain evidence="3">JCM 17563</strain>
    </source>
</reference>
<organism evidence="2 3">
    <name type="scientific">Sphingomonas swuensis</name>
    <dbReference type="NCBI Taxonomy" id="977800"/>
    <lineage>
        <taxon>Bacteria</taxon>
        <taxon>Pseudomonadati</taxon>
        <taxon>Pseudomonadota</taxon>
        <taxon>Alphaproteobacteria</taxon>
        <taxon>Sphingomonadales</taxon>
        <taxon>Sphingomonadaceae</taxon>
        <taxon>Sphingomonas</taxon>
    </lineage>
</organism>
<keyword evidence="3" id="KW-1185">Reference proteome</keyword>